<proteinExistence type="inferred from homology"/>
<dbReference type="InterPro" id="IPR036291">
    <property type="entry name" value="NAD(P)-bd_dom_sf"/>
</dbReference>
<evidence type="ECO:0000259" key="5">
    <source>
        <dbReference type="Pfam" id="PF02737"/>
    </source>
</evidence>
<dbReference type="Pfam" id="PF02737">
    <property type="entry name" value="3HCDH_N"/>
    <property type="match status" value="1"/>
</dbReference>
<evidence type="ECO:0000313" key="7">
    <source>
        <dbReference type="Proteomes" id="UP001500751"/>
    </source>
</evidence>
<keyword evidence="7" id="KW-1185">Reference proteome</keyword>
<dbReference type="Proteomes" id="UP001500751">
    <property type="component" value="Unassembled WGS sequence"/>
</dbReference>
<dbReference type="SUPFAM" id="SSF51735">
    <property type="entry name" value="NAD(P)-binding Rossmann-fold domains"/>
    <property type="match status" value="1"/>
</dbReference>
<dbReference type="PIRSF" id="PIRSF000105">
    <property type="entry name" value="HCDH"/>
    <property type="match status" value="1"/>
</dbReference>
<sequence>MDTVTQPLRLTILGAGATGAGLARVAVHRGIPVVLVDPGRRVLERAAAAIAEAAGAGPARRLLRVTGSVADGGDATMVVEAVTESAVAKTRAFAQACAVFAAGTPLASCSSAIPIEELADWSGRPPDLVGTHFPNPACDGVEVTRGRRTSEHAVASARALVLALGLRPVLIGEQPGFVGARLQYPLINAAAGLVGRGARAASVDAVMGSCYGHTVGPLRAADLIGIDTLVLTLDELYTRTGDESCRPSPVLLDMLQDGALGRKAGRGFYQYC</sequence>
<evidence type="ECO:0000256" key="1">
    <source>
        <dbReference type="ARBA" id="ARBA00005086"/>
    </source>
</evidence>
<comment type="pathway">
    <text evidence="1">Lipid metabolism; butanoate metabolism.</text>
</comment>
<dbReference type="RefSeq" id="WP_344669251.1">
    <property type="nucleotide sequence ID" value="NZ_BAAAQN010000045.1"/>
</dbReference>
<dbReference type="InterPro" id="IPR008927">
    <property type="entry name" value="6-PGluconate_DH-like_C_sf"/>
</dbReference>
<evidence type="ECO:0000256" key="2">
    <source>
        <dbReference type="ARBA" id="ARBA00009463"/>
    </source>
</evidence>
<dbReference type="InterPro" id="IPR006176">
    <property type="entry name" value="3-OHacyl-CoA_DH_NAD-bd"/>
</dbReference>
<dbReference type="Gene3D" id="3.40.50.720">
    <property type="entry name" value="NAD(P)-binding Rossmann-like Domain"/>
    <property type="match status" value="1"/>
</dbReference>
<dbReference type="InterPro" id="IPR006108">
    <property type="entry name" value="3HC_DH_C"/>
</dbReference>
<protein>
    <submittedName>
        <fullName evidence="6">3-hydroxyacyl-CoA dehydrogenase family protein</fullName>
    </submittedName>
</protein>
<evidence type="ECO:0000256" key="3">
    <source>
        <dbReference type="ARBA" id="ARBA00023002"/>
    </source>
</evidence>
<dbReference type="InterPro" id="IPR022694">
    <property type="entry name" value="3-OHacyl-CoA_DH"/>
</dbReference>
<dbReference type="SUPFAM" id="SSF48179">
    <property type="entry name" value="6-phosphogluconate dehydrogenase C-terminal domain-like"/>
    <property type="match status" value="1"/>
</dbReference>
<accession>A0ABN2V2G4</accession>
<keyword evidence="3" id="KW-0560">Oxidoreductase</keyword>
<dbReference type="PANTHER" id="PTHR48075">
    <property type="entry name" value="3-HYDROXYACYL-COA DEHYDROGENASE FAMILY PROTEIN"/>
    <property type="match status" value="1"/>
</dbReference>
<gene>
    <name evidence="6" type="ORF">GCM10009839_62230</name>
</gene>
<evidence type="ECO:0000313" key="6">
    <source>
        <dbReference type="EMBL" id="GAA2048294.1"/>
    </source>
</evidence>
<dbReference type="Gene3D" id="1.10.1040.10">
    <property type="entry name" value="N-(1-d-carboxylethyl)-l-norvaline Dehydrogenase, domain 2"/>
    <property type="match status" value="1"/>
</dbReference>
<organism evidence="6 7">
    <name type="scientific">Catenulispora yoronensis</name>
    <dbReference type="NCBI Taxonomy" id="450799"/>
    <lineage>
        <taxon>Bacteria</taxon>
        <taxon>Bacillati</taxon>
        <taxon>Actinomycetota</taxon>
        <taxon>Actinomycetes</taxon>
        <taxon>Catenulisporales</taxon>
        <taxon>Catenulisporaceae</taxon>
        <taxon>Catenulispora</taxon>
    </lineage>
</organism>
<dbReference type="Pfam" id="PF00725">
    <property type="entry name" value="3HCDH"/>
    <property type="match status" value="1"/>
</dbReference>
<dbReference type="InterPro" id="IPR013328">
    <property type="entry name" value="6PGD_dom2"/>
</dbReference>
<evidence type="ECO:0000259" key="4">
    <source>
        <dbReference type="Pfam" id="PF00725"/>
    </source>
</evidence>
<feature type="domain" description="3-hydroxyacyl-CoA dehydrogenase C-terminal" evidence="4">
    <location>
        <begin position="176"/>
        <end position="271"/>
    </location>
</feature>
<comment type="similarity">
    <text evidence="2">Belongs to the 3-hydroxyacyl-CoA dehydrogenase family.</text>
</comment>
<comment type="caution">
    <text evidence="6">The sequence shown here is derived from an EMBL/GenBank/DDBJ whole genome shotgun (WGS) entry which is preliminary data.</text>
</comment>
<name>A0ABN2V2G4_9ACTN</name>
<reference evidence="6 7" key="1">
    <citation type="journal article" date="2019" name="Int. J. Syst. Evol. Microbiol.">
        <title>The Global Catalogue of Microorganisms (GCM) 10K type strain sequencing project: providing services to taxonomists for standard genome sequencing and annotation.</title>
        <authorList>
            <consortium name="The Broad Institute Genomics Platform"/>
            <consortium name="The Broad Institute Genome Sequencing Center for Infectious Disease"/>
            <person name="Wu L."/>
            <person name="Ma J."/>
        </authorList>
    </citation>
    <scope>NUCLEOTIDE SEQUENCE [LARGE SCALE GENOMIC DNA]</scope>
    <source>
        <strain evidence="6 7">JCM 16014</strain>
    </source>
</reference>
<dbReference type="EMBL" id="BAAAQN010000045">
    <property type="protein sequence ID" value="GAA2048294.1"/>
    <property type="molecule type" value="Genomic_DNA"/>
</dbReference>
<dbReference type="PANTHER" id="PTHR48075:SF5">
    <property type="entry name" value="3-HYDROXYBUTYRYL-COA DEHYDROGENASE"/>
    <property type="match status" value="1"/>
</dbReference>
<feature type="domain" description="3-hydroxyacyl-CoA dehydrogenase NAD binding" evidence="5">
    <location>
        <begin position="10"/>
        <end position="173"/>
    </location>
</feature>